<dbReference type="EMBL" id="BNCO01000004">
    <property type="protein sequence ID" value="GIL46505.1"/>
    <property type="molecule type" value="Genomic_DNA"/>
</dbReference>
<evidence type="ECO:0000256" key="2">
    <source>
        <dbReference type="SAM" id="Phobius"/>
    </source>
</evidence>
<keyword evidence="4" id="KW-1185">Reference proteome</keyword>
<feature type="transmembrane region" description="Helical" evidence="2">
    <location>
        <begin position="384"/>
        <end position="409"/>
    </location>
</feature>
<gene>
    <name evidence="3" type="ORF">Vafri_3501</name>
</gene>
<feature type="transmembrane region" description="Helical" evidence="2">
    <location>
        <begin position="454"/>
        <end position="473"/>
    </location>
</feature>
<protein>
    <submittedName>
        <fullName evidence="3">Uncharacterized protein</fullName>
    </submittedName>
</protein>
<sequence length="625" mass="67649">MASSLNDVQGTVSADASASAGTRGGGRSDACLSCLHRTKHVAAVCYLHLCSGLGRLVDFVSNPPVPSAFVPLVHILVLLAALALPWGLSYDAAISRYTKDGPIATLCGLEPLDDDLWYPASNFISDYYYGGMPTSEMQSSPPSFPHPPPFSSSQSAPATSPPPLLSVPSLESMPPYMAKAGRDCQKFKDVFDYSIDSALPDTLNTSSFPDNTIFVAIVIQDVDVKKFVASALINAWFGTTPADSHKAVSSEDESDTRVSFNVLNAGLSLVVTVNSADVISVQTRGINDQVSKTLDSVPVFAERHLRMYPFDKYRFQIRASFSLMDGGNQTYRMPFVVAITQKGAGFHYYIRNPQKRYLMTKQNNTAASEVFFTVWAKRPPITRFVSIFIVLLMWCLSVLIFTNAIYAGLFSEEGEISVDEATFVATVLFALPALRSMQPAIPAEIGLVIDMSGFIWNMTMVAFACIIYLWVIYTRAVSKRRRKWDAKKKGKEEEEKKEEHSPASGGASSNNGAPARKANSVTPSLDEDSGSPGSTPAESRVSKTQPQHAATPGTEPVVGAHQLETSEPELSSTSSTKKAKWSGLHNRGTTSNRNPNPNPNIQQQQTSAGAASQPSPSSATLDTRV</sequence>
<feature type="compositionally biased region" description="Low complexity" evidence="1">
    <location>
        <begin position="502"/>
        <end position="515"/>
    </location>
</feature>
<organism evidence="3 4">
    <name type="scientific">Volvox africanus</name>
    <dbReference type="NCBI Taxonomy" id="51714"/>
    <lineage>
        <taxon>Eukaryota</taxon>
        <taxon>Viridiplantae</taxon>
        <taxon>Chlorophyta</taxon>
        <taxon>core chlorophytes</taxon>
        <taxon>Chlorophyceae</taxon>
        <taxon>CS clade</taxon>
        <taxon>Chlamydomonadales</taxon>
        <taxon>Volvocaceae</taxon>
        <taxon>Volvox</taxon>
    </lineage>
</organism>
<feature type="region of interest" description="Disordered" evidence="1">
    <location>
        <begin position="138"/>
        <end position="164"/>
    </location>
</feature>
<keyword evidence="2" id="KW-0812">Transmembrane</keyword>
<feature type="compositionally biased region" description="Low complexity" evidence="1">
    <location>
        <begin position="563"/>
        <end position="576"/>
    </location>
</feature>
<evidence type="ECO:0000313" key="4">
    <source>
        <dbReference type="Proteomes" id="UP000747399"/>
    </source>
</evidence>
<accession>A0A8J4EUT5</accession>
<name>A0A8J4EUT5_9CHLO</name>
<keyword evidence="2" id="KW-1133">Transmembrane helix</keyword>
<proteinExistence type="predicted"/>
<dbReference type="Pfam" id="PF14494">
    <property type="entry name" value="DUF4436"/>
    <property type="match status" value="1"/>
</dbReference>
<evidence type="ECO:0000256" key="1">
    <source>
        <dbReference type="SAM" id="MobiDB-lite"/>
    </source>
</evidence>
<feature type="compositionally biased region" description="Low complexity" evidence="1">
    <location>
        <begin position="599"/>
        <end position="625"/>
    </location>
</feature>
<dbReference type="InterPro" id="IPR027948">
    <property type="entry name" value="DUF4436"/>
</dbReference>
<feature type="compositionally biased region" description="Basic and acidic residues" evidence="1">
    <location>
        <begin position="490"/>
        <end position="501"/>
    </location>
</feature>
<dbReference type="AlphaFoldDB" id="A0A8J4EUT5"/>
<feature type="region of interest" description="Disordered" evidence="1">
    <location>
        <begin position="483"/>
        <end position="625"/>
    </location>
</feature>
<feature type="compositionally biased region" description="Polar residues" evidence="1">
    <location>
        <begin position="531"/>
        <end position="548"/>
    </location>
</feature>
<keyword evidence="2" id="KW-0472">Membrane</keyword>
<reference evidence="3" key="1">
    <citation type="journal article" date="2021" name="Proc. Natl. Acad. Sci. U.S.A.">
        <title>Three genomes in the algal genus Volvox reveal the fate of a haploid sex-determining region after a transition to homothallism.</title>
        <authorList>
            <person name="Yamamoto K."/>
            <person name="Hamaji T."/>
            <person name="Kawai-Toyooka H."/>
            <person name="Matsuzaki R."/>
            <person name="Takahashi F."/>
            <person name="Nishimura Y."/>
            <person name="Kawachi M."/>
            <person name="Noguchi H."/>
            <person name="Minakuchi Y."/>
            <person name="Umen J.G."/>
            <person name="Toyoda A."/>
            <person name="Nozaki H."/>
        </authorList>
    </citation>
    <scope>NUCLEOTIDE SEQUENCE</scope>
    <source>
        <strain evidence="3">NIES-3780</strain>
    </source>
</reference>
<dbReference type="Proteomes" id="UP000747399">
    <property type="component" value="Unassembled WGS sequence"/>
</dbReference>
<feature type="transmembrane region" description="Helical" evidence="2">
    <location>
        <begin position="68"/>
        <end position="88"/>
    </location>
</feature>
<comment type="caution">
    <text evidence="3">The sequence shown here is derived from an EMBL/GenBank/DDBJ whole genome shotgun (WGS) entry which is preliminary data.</text>
</comment>
<evidence type="ECO:0000313" key="3">
    <source>
        <dbReference type="EMBL" id="GIL46505.1"/>
    </source>
</evidence>